<protein>
    <submittedName>
        <fullName evidence="5">Molybdate transport system substrate-binding protein</fullName>
    </submittedName>
</protein>
<comment type="similarity">
    <text evidence="1">Belongs to the bacterial solute-binding protein ModA family.</text>
</comment>
<dbReference type="AlphaFoldDB" id="A0A1G4VXW3"/>
<feature type="binding site" evidence="4">
    <location>
        <position position="81"/>
    </location>
    <ligand>
        <name>molybdate</name>
        <dbReference type="ChEBI" id="CHEBI:36264"/>
    </ligand>
</feature>
<feature type="binding site" evidence="4">
    <location>
        <position position="53"/>
    </location>
    <ligand>
        <name>molybdate</name>
        <dbReference type="ChEBI" id="CHEBI:36264"/>
    </ligand>
</feature>
<dbReference type="STRING" id="1502745.SAMN02799620_01937"/>
<dbReference type="Pfam" id="PF13531">
    <property type="entry name" value="SBP_bac_11"/>
    <property type="match status" value="1"/>
</dbReference>
<keyword evidence="2 4" id="KW-0479">Metal-binding</keyword>
<organism evidence="5 6">
    <name type="scientific">Mycolicibacterium fluoranthenivorans</name>
    <dbReference type="NCBI Taxonomy" id="258505"/>
    <lineage>
        <taxon>Bacteria</taxon>
        <taxon>Bacillati</taxon>
        <taxon>Actinomycetota</taxon>
        <taxon>Actinomycetes</taxon>
        <taxon>Mycobacteriales</taxon>
        <taxon>Mycobacteriaceae</taxon>
        <taxon>Mycolicibacterium</taxon>
    </lineage>
</organism>
<dbReference type="SUPFAM" id="SSF53850">
    <property type="entry name" value="Periplasmic binding protein-like II"/>
    <property type="match status" value="1"/>
</dbReference>
<dbReference type="Proteomes" id="UP000199707">
    <property type="component" value="Unassembled WGS sequence"/>
</dbReference>
<dbReference type="GO" id="GO:0030973">
    <property type="term" value="F:molybdate ion binding"/>
    <property type="evidence" value="ECO:0007669"/>
    <property type="project" value="TreeGrafter"/>
</dbReference>
<proteinExistence type="inferred from homology"/>
<dbReference type="PANTHER" id="PTHR30632:SF0">
    <property type="entry name" value="SULFATE-BINDING PROTEIN"/>
    <property type="match status" value="1"/>
</dbReference>
<evidence type="ECO:0000256" key="1">
    <source>
        <dbReference type="ARBA" id="ARBA00009175"/>
    </source>
</evidence>
<dbReference type="InterPro" id="IPR005950">
    <property type="entry name" value="ModA"/>
</dbReference>
<name>A0A1G4VXW3_9MYCO</name>
<dbReference type="GO" id="GO:0015689">
    <property type="term" value="P:molybdate ion transport"/>
    <property type="evidence" value="ECO:0007669"/>
    <property type="project" value="InterPro"/>
</dbReference>
<dbReference type="PANTHER" id="PTHR30632">
    <property type="entry name" value="MOLYBDATE-BINDING PERIPLASMIC PROTEIN"/>
    <property type="match status" value="1"/>
</dbReference>
<evidence type="ECO:0000256" key="4">
    <source>
        <dbReference type="PIRSR" id="PIRSR004846-1"/>
    </source>
</evidence>
<sequence length="266" mass="26929">MPPVRHCTAVVSLLMNRRVRHVFAVGTATVLLATGCDAPPPPTTPITVYAASSLIGSFTAIGKEFEAQNPGYSVEFIFAGSADLVGAITDGATADVFASGDRADITALAEAGTAPVPFAANDLVIATAAGNPRNITTLADLARPGLRVAVCAERSACGTALGAAEARDKVRLQPRSADDTPGNILKTIASGQVDAGVVLRTNALGAGDNVSWFALPGAAVTSWVTVIKGTERAHEAAQFVAALTGEGGRKILAANGFVPPVTRAAG</sequence>
<dbReference type="EMBL" id="FMUB01000003">
    <property type="protein sequence ID" value="SCX13614.1"/>
    <property type="molecule type" value="Genomic_DNA"/>
</dbReference>
<dbReference type="PIRSF" id="PIRSF004846">
    <property type="entry name" value="ModA"/>
    <property type="match status" value="1"/>
</dbReference>
<evidence type="ECO:0000256" key="3">
    <source>
        <dbReference type="ARBA" id="ARBA00022729"/>
    </source>
</evidence>
<gene>
    <name evidence="5" type="ORF">SAMN02799620_01937</name>
</gene>
<dbReference type="Gene3D" id="3.40.190.10">
    <property type="entry name" value="Periplasmic binding protein-like II"/>
    <property type="match status" value="2"/>
</dbReference>
<accession>A0A1G4VXW3</accession>
<evidence type="ECO:0000313" key="6">
    <source>
        <dbReference type="Proteomes" id="UP000199707"/>
    </source>
</evidence>
<keyword evidence="4" id="KW-0500">Molybdenum</keyword>
<keyword evidence="3" id="KW-0732">Signal</keyword>
<evidence type="ECO:0000313" key="5">
    <source>
        <dbReference type="EMBL" id="SCX13614.1"/>
    </source>
</evidence>
<dbReference type="GO" id="GO:0046872">
    <property type="term" value="F:metal ion binding"/>
    <property type="evidence" value="ECO:0007669"/>
    <property type="project" value="UniProtKB-KW"/>
</dbReference>
<evidence type="ECO:0000256" key="2">
    <source>
        <dbReference type="ARBA" id="ARBA00022723"/>
    </source>
</evidence>
<reference evidence="6" key="1">
    <citation type="submission" date="2016-10" db="EMBL/GenBank/DDBJ databases">
        <authorList>
            <person name="Varghese N."/>
            <person name="Submissions S."/>
        </authorList>
    </citation>
    <scope>NUCLEOTIDE SEQUENCE [LARGE SCALE GENOMIC DNA]</scope>
    <source>
        <strain evidence="6">UNC267MFSha1.1M11</strain>
    </source>
</reference>
<dbReference type="InterPro" id="IPR050682">
    <property type="entry name" value="ModA/WtpA"/>
</dbReference>